<feature type="region of interest" description="Disordered" evidence="4">
    <location>
        <begin position="1640"/>
        <end position="1662"/>
    </location>
</feature>
<dbReference type="PANTHER" id="PTHR23236:SF119">
    <property type="entry name" value="NUCLEAR RNA-BINDING PROTEIN SART-3"/>
    <property type="match status" value="1"/>
</dbReference>
<evidence type="ECO:0000256" key="2">
    <source>
        <dbReference type="ARBA" id="ARBA00022884"/>
    </source>
</evidence>
<dbReference type="CDD" id="cd00590">
    <property type="entry name" value="RRM_SF"/>
    <property type="match status" value="1"/>
</dbReference>
<feature type="region of interest" description="Disordered" evidence="4">
    <location>
        <begin position="670"/>
        <end position="710"/>
    </location>
</feature>
<organism evidence="6 7">
    <name type="scientific">Prorocentrum cordatum</name>
    <dbReference type="NCBI Taxonomy" id="2364126"/>
    <lineage>
        <taxon>Eukaryota</taxon>
        <taxon>Sar</taxon>
        <taxon>Alveolata</taxon>
        <taxon>Dinophyceae</taxon>
        <taxon>Prorocentrales</taxon>
        <taxon>Prorocentraceae</taxon>
        <taxon>Prorocentrum</taxon>
    </lineage>
</organism>
<feature type="compositionally biased region" description="Basic and acidic residues" evidence="4">
    <location>
        <begin position="3569"/>
        <end position="3579"/>
    </location>
</feature>
<feature type="region of interest" description="Disordered" evidence="4">
    <location>
        <begin position="2914"/>
        <end position="2944"/>
    </location>
</feature>
<gene>
    <name evidence="6" type="ORF">PCOR1329_LOCUS62979</name>
</gene>
<dbReference type="Gene3D" id="3.30.70.330">
    <property type="match status" value="1"/>
</dbReference>
<feature type="region of interest" description="Disordered" evidence="4">
    <location>
        <begin position="2969"/>
        <end position="3002"/>
    </location>
</feature>
<evidence type="ECO:0000256" key="3">
    <source>
        <dbReference type="PROSITE-ProRule" id="PRU00176"/>
    </source>
</evidence>
<keyword evidence="7" id="KW-1185">Reference proteome</keyword>
<evidence type="ECO:0000256" key="4">
    <source>
        <dbReference type="SAM" id="MobiDB-lite"/>
    </source>
</evidence>
<feature type="region of interest" description="Disordered" evidence="4">
    <location>
        <begin position="3502"/>
        <end position="3525"/>
    </location>
</feature>
<feature type="region of interest" description="Disordered" evidence="4">
    <location>
        <begin position="790"/>
        <end position="849"/>
    </location>
</feature>
<feature type="region of interest" description="Disordered" evidence="4">
    <location>
        <begin position="961"/>
        <end position="988"/>
    </location>
</feature>
<name>A0ABN9W0U4_9DINO</name>
<dbReference type="Proteomes" id="UP001189429">
    <property type="component" value="Unassembled WGS sequence"/>
</dbReference>
<dbReference type="Gene3D" id="3.60.10.10">
    <property type="entry name" value="Endonuclease/exonuclease/phosphatase"/>
    <property type="match status" value="1"/>
</dbReference>
<reference evidence="6" key="1">
    <citation type="submission" date="2023-10" db="EMBL/GenBank/DDBJ databases">
        <authorList>
            <person name="Chen Y."/>
            <person name="Shah S."/>
            <person name="Dougan E. K."/>
            <person name="Thang M."/>
            <person name="Chan C."/>
        </authorList>
    </citation>
    <scope>NUCLEOTIDE SEQUENCE [LARGE SCALE GENOMIC DNA]</scope>
</reference>
<proteinExistence type="predicted"/>
<feature type="domain" description="RRM" evidence="5">
    <location>
        <begin position="3612"/>
        <end position="3688"/>
    </location>
</feature>
<dbReference type="PROSITE" id="PS50102">
    <property type="entry name" value="RRM"/>
    <property type="match status" value="1"/>
</dbReference>
<feature type="region of interest" description="Disordered" evidence="4">
    <location>
        <begin position="3376"/>
        <end position="3433"/>
    </location>
</feature>
<accession>A0ABN9W0U4</accession>
<evidence type="ECO:0000256" key="1">
    <source>
        <dbReference type="ARBA" id="ARBA00022737"/>
    </source>
</evidence>
<sequence>MTAAAPADKEGPLANLGGVATLARSDLQAAESVWATPSDLRHCLYGVTITTASGLLVLACSLYLQDALGPQGINLDIFAAFGDPVLSEGRPWLAQGGFNMEPGTLHELGWPRVQRGTYLGPAECTCVAQGAEHVYNWFVGSSCLAHGVMEASALDGLGLCPHKPVWMLLQDVRPDAMVQVLVRPGRFPGVDTVGCDVTLLVFYQRPRPVSVVGLATESFCTNGTVRAGSACATFVARLPGLAALRTASAGGRPLVGTRTVVGDIAMQAVGTVQLVAARLGRVGLEVERKCMRDEFELQERFAELAGALPMGAERGLCKRCAELRRRRNLDLTALTVGHAAQMMAELLQTGELPPRMMERGLERCMVTGSGDELDLAHLGSRELGLEAGLGARFASARRVTRKLSHDARLQRPLRWDDIGRQLGLDGGPRVREKNVLGACITNTHWTQAMLFEACEQGHARCGCCGAERDTLGHRLFGCPVLEAQRRDGVSARPEQGAERARALGGRAVDNFGRCWLPTPGPPQGHRNGAMWVQCVGRPAGKLSGKLYLDGSVLEPQFGAFRCEGWAFCAVRRRRQPGGRVYRTVWRDRCPQQTAKDGEDLAAWMRPRSESGRSTGSSSAALSASAVAFSILGHALSYACAGGGEDTQELLACSKCGAYMTLGGRSGVRPRLKERCPGDKTDKGGRNQRSLWQRGLHPGGRRQEGSRTARHRVKGEGIPALRSQVQCLSKHRSGTWSGLALQRSQLQTLRPLRAVQATPQRRQRCRKWPRALVEPQRMRQPLRPLPACLCGAQPQREQGDSGRAGSAMRTPPPQLALQAAPSTAGKSAPVGGRAAGSRRGQLGRGARPGALGHPVAVLQQHHGAPRDPDLRLAGDERAERGGAEQGLVVLPWALGLISASRRSASVDAVVDYSWSWLKWYMIRSTRQEQAQREAAQAPPAPAAPPTCASAEWLLGACSLAPPQQPEQLKPRPSCPPPASGEAGSESRLGGAAAERVVEDVYECCQAVRVLSMRGIEGGDFNVELAVLASGLAPGRRGGQIALPADFTLAQPNRSVVLEYFARSHSLCFGAAICVADLEAAAPPHRPAPVGLAEGTGAAHVLRVALLTIHNAADNFTMKIMNEHNFELDIIAQTKIAHTWKDMVQWNIENPVTRAFVAAGDFNVKSGPTRSYTDPVSQTFTPGTLPAVTARGTQPLQAFWERLFAMVTEISTDCPTHYCRDTSTAATLDRFFIATPAYYMLDVEVIAEVDIDAAAISDSRLSDHTPITLHLRDRARQSEQTGIPEHVLRDPRYGEILGQLLDAAQLHRFPAVYQWRCMKDFMSEAARQVRNELQCMPISAKDPRAKGGRLITLRAISRCVWRNDVGTAYKLMATTADGERFLTVSNGCVELGERQEFGALMRAINYDYQMREARLAESRASKGDGAVIEALPWFCKSCCGPSGRPWWNHAEARQCAKCKLGKGLVFHSVRQPAAPSQRKKGNQGGSGNGYWDDSVKVAKLKSELAEARKRLAAVQRPPPGGEDVQMEPAADGDGPESVAKDRLREVGDLIGKLKGITEPSVVATRDKLLAEQAELRARVAESRPLGQRLREMGTQFTRLQKLRDDQQTKLDGLQAQLRDLQEKERLTRDKLAALDASMEELDQERKRLQGQVPTPGDKASLDEPIKGVGATLEGLGILLQSLGADHQLSGSLAASFQELQRLQEEEAAKLAAQKAQADAGAEAGPDVEQAERQDDAAAPRTPQPSAFSDDPEFMEEVVAAGGEKHSITTVNVSSGGPLVDFLPTCSSLCIAVQEHHAKAEGDALAKLQNKVRAAGYHGIWEPALPGQGVGSRGGVAVLAPLRVVITKPPGLDSHVLQEGRMMAAHVHAGVKGGFVMLSCYFIVDVKLSPENLAMLYKLYQYVRSLEAMGVPWIVGGDFNMEVGELGPLSWLQSANGVVLAPREPTCLQSLPGRTIDMFMVSCRLLPRVRQPVVVDAETWPHLPVTMELSATAFDAKVRRLVEPRGFRRPPAAGCARFPPDWDPTLAIIQSASHSEGITRAWDVVLSGIEFELRGRYDVVKDVAGYSTVPGPPTFELASFHPVVKGAWSRRSADTQAWAQAARWARHLRRVRVALQSFVLQLRPQQVFELGSVGEAHVDGVPGLGDGAPPAAEDLSWDAVHSKAARHLLECENFFQRIWRRKGVWPHLDAEAVGFFSRGILALAQADFEQQVDRILSISSDAEAKHEKAVMQSWRQWAQAAFAAGAKGAHRFMKPKALQEIVVQPKDLVDDVALCWVGNDPSGVREMAIATRAFCRAVRPLGLVLQMDKSGHLTTSRRTSYHFQKYARLLKIAGKRHMRYLGHDLAGSSATRAVQKGRLKAMHGKKASVRALQKGAGRQRAARLWATGVLPSVGHGATVSGISDTELQQMRTMAGVFCGYKGSGSLTLYLAAQQWSFDPIFHATFSIVGQYAAWVWDGRVTLSRLQRAWMGLRDSWEARHTHVTWASAQGPLSALWLSLRRVNWNMASSTILVDDEGLHISLLQYCPSEVLFFLRRSLDRWQSHRILDQLPEAPPADGDGRRQQHVWLRALRLGHASLAPGHRGALAKLQSNGFWSPQRRMQAGYGGDGSCEFCGEACCDLEHEIFGCTVLHQQQEDEETEPYPEEVAKRRKDILEAAPWRDGGQVQDFSAVDVLYALPLRPAFRPLPARAQAEREWGAIDMPWPSKLYGDGSCLESDFPEERRCGWAVVALTRDLWPYKALFGSLGGPIQTVPRAERVAGLKALQRAQRPATYVTDHLQLQVEGMAWEGRHASARAPHASIWRSIHELYRGDPVRGLHPKTGEPLEPLVFSELGVPAMPQQAPEPEVAGRLHGILKLAGQLFSARANRLGPPIVRVRPREVEGGAQWVSSQYARAFTGEVANLGGGLLDGPQVIDGARNKIHNGESAPGKAPTQPPSPAGRNSRWTKVHRRMPDVWTQRGEAGPRADLLFAGQKPSATRVGDVAGSSPEEAQHKSASDTPVCLTDSPPELVGRRFTQDLHRTSLDASVYKLIQLALFCEFRRAVDSLWNRIWTCPRIDTARLELDQDLQEAIAPGDPDPLFNCALPEVELPEVELEPPTTDTVRYSDQGGATDPRPHTAALEEHRGLMHAVEHLDQSPPEEVDADVSIVVECSALMRGARGQLKAPLARSARPGPTATGLLCVRFCSRPHARLRAVWIFISGRDPQALTDFRACLLCLCFLGWQKCHARNCDGLANPSMLLGRWLLVRKSPRHKGKDEARSSLLEAHPQVVLMKSEVPDEASVLLSGSGLVQRAADTRDAGQQAEVHCPADGRALPRGEERTELRMCHARAAELVFREACDGHPMERAYSENGMGGMATSASGSQSCKADVTVDFGTDLRTAPEPATDRRGSMPRNVARTRPPSASRRKPAGRSGLGPAAPGLPSQRLPPQAAQQSTWEALLAAALRVRKPMASVEDACHGRRWKSVVPALCRSSASGSTDIPRERASFQLPRHEDFQLHEMQAESAREPPGAAGPLRAGELQRGGGAADAPCLVARRETWLPQRGPLAGPGRLRAAAGTKYGKCTLAVRRSSEKPEKREAATATAGAAKAKKKKAKKTGQKRQSAAEPPPKEYEVIIKGLPFSTKEATLKEKLADCGDIESVRLPVNKRGRALGFAFVAFQAKKGLKRALKLNGSDLGGGPVTVEQTVEREAPAGADAPAQQKAGKAAPEAGAAEAAPADAPAPAQKKARKAAPEADAAEAAVDAAEGPSQKEKAREEKKRRMEEFSKEEIIARTKANREKAKANREKFKKEKAAAGGGDT</sequence>
<feature type="compositionally biased region" description="Low complexity" evidence="4">
    <location>
        <begin position="1708"/>
        <end position="1721"/>
    </location>
</feature>
<dbReference type="InterPro" id="IPR036691">
    <property type="entry name" value="Endo/exonu/phosph_ase_sf"/>
</dbReference>
<dbReference type="InterPro" id="IPR012677">
    <property type="entry name" value="Nucleotide-bd_a/b_plait_sf"/>
</dbReference>
<keyword evidence="2 3" id="KW-0694">RNA-binding</keyword>
<comment type="caution">
    <text evidence="6">The sequence shown here is derived from an EMBL/GenBank/DDBJ whole genome shotgun (WGS) entry which is preliminary data.</text>
</comment>
<dbReference type="InterPro" id="IPR035979">
    <property type="entry name" value="RBD_domain_sf"/>
</dbReference>
<feature type="compositionally biased region" description="Low complexity" evidence="4">
    <location>
        <begin position="3692"/>
        <end position="3725"/>
    </location>
</feature>
<feature type="compositionally biased region" description="Basic residues" evidence="4">
    <location>
        <begin position="3588"/>
        <end position="3599"/>
    </location>
</feature>
<evidence type="ECO:0000259" key="5">
    <source>
        <dbReference type="PROSITE" id="PS50102"/>
    </source>
</evidence>
<protein>
    <recommendedName>
        <fullName evidence="5">RRM domain-containing protein</fullName>
    </recommendedName>
</protein>
<feature type="compositionally biased region" description="Low complexity" evidence="4">
    <location>
        <begin position="3734"/>
        <end position="3746"/>
    </location>
</feature>
<keyword evidence="1" id="KW-0677">Repeat</keyword>
<feature type="region of interest" description="Disordered" evidence="4">
    <location>
        <begin position="1708"/>
        <end position="1748"/>
    </location>
</feature>
<dbReference type="Pfam" id="PF00076">
    <property type="entry name" value="RRM_1"/>
    <property type="match status" value="1"/>
</dbReference>
<feature type="compositionally biased region" description="Basic and acidic residues" evidence="4">
    <location>
        <begin position="670"/>
        <end position="684"/>
    </location>
</feature>
<dbReference type="SUPFAM" id="SSF54928">
    <property type="entry name" value="RNA-binding domain, RBD"/>
    <property type="match status" value="1"/>
</dbReference>
<dbReference type="SUPFAM" id="SSF56219">
    <property type="entry name" value="DNase I-like"/>
    <property type="match status" value="1"/>
</dbReference>
<feature type="region of interest" description="Disordered" evidence="4">
    <location>
        <begin position="3567"/>
        <end position="3611"/>
    </location>
</feature>
<feature type="compositionally biased region" description="Basic and acidic residues" evidence="4">
    <location>
        <begin position="3749"/>
        <end position="3793"/>
    </location>
</feature>
<dbReference type="SMART" id="SM00360">
    <property type="entry name" value="RRM"/>
    <property type="match status" value="1"/>
</dbReference>
<feature type="region of interest" description="Disordered" evidence="4">
    <location>
        <begin position="1509"/>
        <end position="1536"/>
    </location>
</feature>
<feature type="region of interest" description="Disordered" evidence="4">
    <location>
        <begin position="1469"/>
        <end position="1490"/>
    </location>
</feature>
<dbReference type="EMBL" id="CAUYUJ010017978">
    <property type="protein sequence ID" value="CAK0879594.1"/>
    <property type="molecule type" value="Genomic_DNA"/>
</dbReference>
<evidence type="ECO:0000313" key="6">
    <source>
        <dbReference type="EMBL" id="CAK0879594.1"/>
    </source>
</evidence>
<feature type="region of interest" description="Disordered" evidence="4">
    <location>
        <begin position="3670"/>
        <end position="3800"/>
    </location>
</feature>
<evidence type="ECO:0000313" key="7">
    <source>
        <dbReference type="Proteomes" id="UP001189429"/>
    </source>
</evidence>
<dbReference type="InterPro" id="IPR000504">
    <property type="entry name" value="RRM_dom"/>
</dbReference>
<dbReference type="PANTHER" id="PTHR23236">
    <property type="entry name" value="EUKARYOTIC TRANSLATION INITIATION FACTOR 4B/4H"/>
    <property type="match status" value="1"/>
</dbReference>